<organism evidence="1 2">
    <name type="scientific">Jatrophihabitans lederbergiae</name>
    <dbReference type="NCBI Taxonomy" id="3075547"/>
    <lineage>
        <taxon>Bacteria</taxon>
        <taxon>Bacillati</taxon>
        <taxon>Actinomycetota</taxon>
        <taxon>Actinomycetes</taxon>
        <taxon>Jatrophihabitantales</taxon>
        <taxon>Jatrophihabitantaceae</taxon>
        <taxon>Jatrophihabitans</taxon>
    </lineage>
</organism>
<name>A0ABU2JC04_9ACTN</name>
<reference evidence="2" key="1">
    <citation type="submission" date="2023-07" db="EMBL/GenBank/DDBJ databases">
        <title>30 novel species of actinomycetes from the DSMZ collection.</title>
        <authorList>
            <person name="Nouioui I."/>
        </authorList>
    </citation>
    <scope>NUCLEOTIDE SEQUENCE [LARGE SCALE GENOMIC DNA]</scope>
    <source>
        <strain evidence="2">DSM 44399</strain>
    </source>
</reference>
<dbReference type="Proteomes" id="UP001183176">
    <property type="component" value="Unassembled WGS sequence"/>
</dbReference>
<keyword evidence="2" id="KW-1185">Reference proteome</keyword>
<sequence>MTLAVTCLTVAGIGLALQIAHVGRPLRSVIGFLGIAENAFVVVRNASRVKREESGPDR</sequence>
<evidence type="ECO:0000313" key="1">
    <source>
        <dbReference type="EMBL" id="MDT0262511.1"/>
    </source>
</evidence>
<accession>A0ABU2JC04</accession>
<dbReference type="EMBL" id="JAVREH010000019">
    <property type="protein sequence ID" value="MDT0262511.1"/>
    <property type="molecule type" value="Genomic_DNA"/>
</dbReference>
<gene>
    <name evidence="1" type="ORF">RM423_14030</name>
</gene>
<dbReference type="RefSeq" id="WP_311423661.1">
    <property type="nucleotide sequence ID" value="NZ_JAVREH010000019.1"/>
</dbReference>
<evidence type="ECO:0000313" key="2">
    <source>
        <dbReference type="Proteomes" id="UP001183176"/>
    </source>
</evidence>
<comment type="caution">
    <text evidence="1">The sequence shown here is derived from an EMBL/GenBank/DDBJ whole genome shotgun (WGS) entry which is preliminary data.</text>
</comment>
<proteinExistence type="predicted"/>
<protein>
    <submittedName>
        <fullName evidence="1">Uncharacterized protein</fullName>
    </submittedName>
</protein>